<keyword evidence="2" id="KW-1185">Reference proteome</keyword>
<gene>
    <name evidence="1" type="ORF">Pint_22395</name>
</gene>
<evidence type="ECO:0000313" key="2">
    <source>
        <dbReference type="Proteomes" id="UP001163603"/>
    </source>
</evidence>
<name>A0ACC0YKH9_9ROSI</name>
<accession>A0ACC0YKH9</accession>
<evidence type="ECO:0000313" key="1">
    <source>
        <dbReference type="EMBL" id="KAJ0038773.1"/>
    </source>
</evidence>
<organism evidence="1 2">
    <name type="scientific">Pistacia integerrima</name>
    <dbReference type="NCBI Taxonomy" id="434235"/>
    <lineage>
        <taxon>Eukaryota</taxon>
        <taxon>Viridiplantae</taxon>
        <taxon>Streptophyta</taxon>
        <taxon>Embryophyta</taxon>
        <taxon>Tracheophyta</taxon>
        <taxon>Spermatophyta</taxon>
        <taxon>Magnoliopsida</taxon>
        <taxon>eudicotyledons</taxon>
        <taxon>Gunneridae</taxon>
        <taxon>Pentapetalae</taxon>
        <taxon>rosids</taxon>
        <taxon>malvids</taxon>
        <taxon>Sapindales</taxon>
        <taxon>Anacardiaceae</taxon>
        <taxon>Pistacia</taxon>
    </lineage>
</organism>
<protein>
    <submittedName>
        <fullName evidence="1">Uncharacterized protein</fullName>
    </submittedName>
</protein>
<comment type="caution">
    <text evidence="1">The sequence shown here is derived from an EMBL/GenBank/DDBJ whole genome shotgun (WGS) entry which is preliminary data.</text>
</comment>
<dbReference type="EMBL" id="CM047741">
    <property type="protein sequence ID" value="KAJ0038773.1"/>
    <property type="molecule type" value="Genomic_DNA"/>
</dbReference>
<proteinExistence type="predicted"/>
<reference evidence="2" key="1">
    <citation type="journal article" date="2023" name="G3 (Bethesda)">
        <title>Genome assembly and association tests identify interacting loci associated with vigor, precocity, and sex in interspecific pistachio rootstocks.</title>
        <authorList>
            <person name="Palmer W."/>
            <person name="Jacygrad E."/>
            <person name="Sagayaradj S."/>
            <person name="Cavanaugh K."/>
            <person name="Han R."/>
            <person name="Bertier L."/>
            <person name="Beede B."/>
            <person name="Kafkas S."/>
            <person name="Golino D."/>
            <person name="Preece J."/>
            <person name="Michelmore R."/>
        </authorList>
    </citation>
    <scope>NUCLEOTIDE SEQUENCE [LARGE SCALE GENOMIC DNA]</scope>
</reference>
<sequence>MAFSRTPLISFLLISLLFASSMAQSPAPAPLRHLCLLPLPKLDQWLRRLLRRLHRRLLLLLSSSPHRHPLLHRFLLRLQRLLLS</sequence>
<dbReference type="Proteomes" id="UP001163603">
    <property type="component" value="Chromosome 6"/>
</dbReference>